<dbReference type="SUPFAM" id="SSF57850">
    <property type="entry name" value="RING/U-box"/>
    <property type="match status" value="1"/>
</dbReference>
<feature type="compositionally biased region" description="Basic residues" evidence="7">
    <location>
        <begin position="914"/>
        <end position="924"/>
    </location>
</feature>
<gene>
    <name evidence="11" type="ORF">DYB26_000748</name>
    <name evidence="10" type="ORF">DYB36_002204</name>
</gene>
<evidence type="ECO:0008006" key="14">
    <source>
        <dbReference type="Google" id="ProtNLM"/>
    </source>
</evidence>
<feature type="compositionally biased region" description="Basic and acidic residues" evidence="7">
    <location>
        <begin position="925"/>
        <end position="943"/>
    </location>
</feature>
<dbReference type="GO" id="GO:0008270">
    <property type="term" value="F:zinc ion binding"/>
    <property type="evidence" value="ECO:0007669"/>
    <property type="project" value="UniProtKB-KW"/>
</dbReference>
<feature type="domain" description="DWNN" evidence="9">
    <location>
        <begin position="3"/>
        <end position="76"/>
    </location>
</feature>
<evidence type="ECO:0000256" key="7">
    <source>
        <dbReference type="SAM" id="MobiDB-lite"/>
    </source>
</evidence>
<sequence length="959" mass="105673">MSVHFKFKSEKEFGTVNFPGTTIRVIDLKKGIIEQKKLNKGQDMELVITDFQNNTVYEDDNQQLPKNTSVIVKRMPAKNNVGILARINAEQKASCVLLHPPEPATACCLVVDLNNTFFFDSVRSQYLCNGILERHFIIILFQRLNQHLRWYVSMCVLDEHLYALASHTDELSTYESLIMVVPVQPSTDVDSQAAAGGAETVEDELEALQAIQQEAEDARNVRGGGNKTWTAGGGGFKGGAPGGVYAGSRGGGFGGRGPPTGGRGAGGAAMQPPPGGDHSVETPPQGYVCYRCGVPGHFIQNCPTNGNANHDKHMVKPRTGIPSSLIKSVEGPNQAPGFTVVNTGPNGGLAIVVPQVKAFEKLVKSSGGGSGLDQYRLVPPDHLACPICKRLMQDAVLIPCCHEGTRASVEEFLKRSQGEAQERERLVKEAEAKALQKQLAADDTETAQRRVEIADAVLDISKKSKADDDDDDLGGDLFADEPENDAAPVKDETIPPQQQPAQSSTEPSNETAMLSPSNEPTTSSSSGKGVEVKAEDKQPDGRDKKPRRSSSAGRHHRHGPPPGWRPHGGPPPDWFDGPPRGPWFDGPPPPWAAGGHFGHPPPHMYYEGGYFGGGNPPPWMRPPPGYRGGPRGRSAERKGDKAGDDKAPRRGSRSRERRRSSRDRKSSRYPSRSRSRRRDRSTERESSRKSTPRDKKSDDKQPASEASRDDNVDGRSSRNDSEKKSKKGESSRRGSEKRADDGDRSGSAADKKPKEKSGRNEKAAKDVSKPVEAPAIDLDFLEDDLTTEDKPMNASKKEDTTSDVARRKASDDRRGARDDKQRSDRNDRHTTSDRKGDTYRRRDSDRKSDRTDDRKTERTDDRKATDDRKTERTDDRKGGGKGDDRRRGDKKDDKEDKKKRSSERPSSRDDKRGDGKRRRSRSRGRANERKEVKKAEVVPEEPPKKKRSVFERLGPAVKK</sequence>
<dbReference type="InterPro" id="IPR001878">
    <property type="entry name" value="Znf_CCHC"/>
</dbReference>
<dbReference type="Pfam" id="PF08783">
    <property type="entry name" value="DWNN"/>
    <property type="match status" value="1"/>
</dbReference>
<dbReference type="InterPro" id="IPR014891">
    <property type="entry name" value="DWNN_domain"/>
</dbReference>
<reference evidence="12 13" key="1">
    <citation type="submission" date="2018-08" db="EMBL/GenBank/DDBJ databases">
        <title>Aphanomyces genome sequencing and annotation.</title>
        <authorList>
            <person name="Minardi D."/>
            <person name="Oidtmann B."/>
            <person name="Van Der Giezen M."/>
            <person name="Studholme D.J."/>
        </authorList>
    </citation>
    <scope>NUCLEOTIDE SEQUENCE [LARGE SCALE GENOMIC DNA]</scope>
    <source>
        <strain evidence="11 13">FDL457</strain>
        <strain evidence="10 12">Kv</strain>
    </source>
</reference>
<keyword evidence="3 6" id="KW-0863">Zinc-finger</keyword>
<feature type="compositionally biased region" description="Basic residues" evidence="7">
    <location>
        <begin position="649"/>
        <end position="679"/>
    </location>
</feature>
<dbReference type="GO" id="GO:0061630">
    <property type="term" value="F:ubiquitin protein ligase activity"/>
    <property type="evidence" value="ECO:0007669"/>
    <property type="project" value="InterPro"/>
</dbReference>
<dbReference type="PROSITE" id="PS51282">
    <property type="entry name" value="DWNN"/>
    <property type="match status" value="1"/>
</dbReference>
<evidence type="ECO:0000256" key="6">
    <source>
        <dbReference type="PROSITE-ProRule" id="PRU00047"/>
    </source>
</evidence>
<dbReference type="Gene3D" id="3.30.40.10">
    <property type="entry name" value="Zinc/RING finger domain, C3HC4 (zinc finger)"/>
    <property type="match status" value="1"/>
</dbReference>
<dbReference type="EMBL" id="QUSZ01001878">
    <property type="protein sequence ID" value="RHY24383.1"/>
    <property type="molecule type" value="Genomic_DNA"/>
</dbReference>
<evidence type="ECO:0000256" key="1">
    <source>
        <dbReference type="ARBA" id="ARBA00004123"/>
    </source>
</evidence>
<feature type="compositionally biased region" description="Acidic residues" evidence="7">
    <location>
        <begin position="467"/>
        <end position="484"/>
    </location>
</feature>
<evidence type="ECO:0000259" key="9">
    <source>
        <dbReference type="PROSITE" id="PS51282"/>
    </source>
</evidence>
<proteinExistence type="predicted"/>
<dbReference type="PROSITE" id="PS50158">
    <property type="entry name" value="ZF_CCHC"/>
    <property type="match status" value="1"/>
</dbReference>
<dbReference type="SUPFAM" id="SSF57756">
    <property type="entry name" value="Retrovirus zinc finger-like domains"/>
    <property type="match status" value="1"/>
</dbReference>
<dbReference type="AlphaFoldDB" id="A0A397BR19"/>
<dbReference type="VEuPathDB" id="FungiDB:H257_06470"/>
<feature type="domain" description="CCHC-type" evidence="8">
    <location>
        <begin position="289"/>
        <end position="303"/>
    </location>
</feature>
<feature type="compositionally biased region" description="Basic residues" evidence="7">
    <location>
        <begin position="544"/>
        <end position="559"/>
    </location>
</feature>
<accession>A0A397BR19</accession>
<feature type="compositionally biased region" description="Basic and acidic residues" evidence="7">
    <location>
        <begin position="680"/>
        <end position="769"/>
    </location>
</feature>
<organism evidence="10 12">
    <name type="scientific">Aphanomyces astaci</name>
    <name type="common">Crayfish plague agent</name>
    <dbReference type="NCBI Taxonomy" id="112090"/>
    <lineage>
        <taxon>Eukaryota</taxon>
        <taxon>Sar</taxon>
        <taxon>Stramenopiles</taxon>
        <taxon>Oomycota</taxon>
        <taxon>Saprolegniomycetes</taxon>
        <taxon>Saprolegniales</taxon>
        <taxon>Verrucalvaceae</taxon>
        <taxon>Aphanomyces</taxon>
    </lineage>
</organism>
<dbReference type="InterPro" id="IPR036875">
    <property type="entry name" value="Znf_CCHC_sf"/>
</dbReference>
<evidence type="ECO:0000259" key="8">
    <source>
        <dbReference type="PROSITE" id="PS50158"/>
    </source>
</evidence>
<protein>
    <recommendedName>
        <fullName evidence="14">CCHC-type domain-containing protein</fullName>
    </recommendedName>
</protein>
<name>A0A397BR19_APHAT</name>
<evidence type="ECO:0000256" key="2">
    <source>
        <dbReference type="ARBA" id="ARBA00022723"/>
    </source>
</evidence>
<keyword evidence="2" id="KW-0479">Metal-binding</keyword>
<dbReference type="SMART" id="SM00343">
    <property type="entry name" value="ZnF_C2HC"/>
    <property type="match status" value="1"/>
</dbReference>
<dbReference type="InterPro" id="IPR025829">
    <property type="entry name" value="Zn_knuckle_CX2CX3GHX4C"/>
</dbReference>
<dbReference type="Gene3D" id="3.10.20.90">
    <property type="entry name" value="Phosphatidylinositol 3-kinase Catalytic Subunit, Chain A, domain 1"/>
    <property type="match status" value="1"/>
</dbReference>
<dbReference type="Proteomes" id="UP000265427">
    <property type="component" value="Unassembled WGS sequence"/>
</dbReference>
<feature type="compositionally biased region" description="Pro residues" evidence="7">
    <location>
        <begin position="560"/>
        <end position="591"/>
    </location>
</feature>
<dbReference type="Proteomes" id="UP000286510">
    <property type="component" value="Unassembled WGS sequence"/>
</dbReference>
<feature type="compositionally biased region" description="Basic and acidic residues" evidence="7">
    <location>
        <begin position="530"/>
        <end position="543"/>
    </location>
</feature>
<evidence type="ECO:0000313" key="13">
    <source>
        <dbReference type="Proteomes" id="UP000286510"/>
    </source>
</evidence>
<dbReference type="Gene3D" id="4.10.60.10">
    <property type="entry name" value="Zinc finger, CCHC-type"/>
    <property type="match status" value="1"/>
</dbReference>
<dbReference type="PANTHER" id="PTHR15439:SF0">
    <property type="entry name" value="CELL DIVISION CYCLE AND APOPTOSIS REGULATOR PROTEIN 1-RELATED"/>
    <property type="match status" value="1"/>
</dbReference>
<comment type="subcellular location">
    <subcellularLocation>
        <location evidence="1">Nucleus</location>
    </subcellularLocation>
</comment>
<feature type="region of interest" description="Disordered" evidence="7">
    <location>
        <begin position="247"/>
        <end position="281"/>
    </location>
</feature>
<feature type="region of interest" description="Disordered" evidence="7">
    <location>
        <begin position="464"/>
        <end position="959"/>
    </location>
</feature>
<comment type="caution">
    <text evidence="10">The sequence shown here is derived from an EMBL/GenBank/DDBJ whole genome shotgun (WGS) entry which is preliminary data.</text>
</comment>
<feature type="compositionally biased region" description="Pro residues" evidence="7">
    <location>
        <begin position="615"/>
        <end position="625"/>
    </location>
</feature>
<feature type="compositionally biased region" description="Polar residues" evidence="7">
    <location>
        <begin position="495"/>
        <end position="514"/>
    </location>
</feature>
<dbReference type="GO" id="GO:0016567">
    <property type="term" value="P:protein ubiquitination"/>
    <property type="evidence" value="ECO:0007669"/>
    <property type="project" value="InterPro"/>
</dbReference>
<keyword evidence="4" id="KW-0862">Zinc</keyword>
<dbReference type="Pfam" id="PF13696">
    <property type="entry name" value="zf-CCHC_2"/>
    <property type="match status" value="1"/>
</dbReference>
<dbReference type="GO" id="GO:0003676">
    <property type="term" value="F:nucleic acid binding"/>
    <property type="evidence" value="ECO:0007669"/>
    <property type="project" value="InterPro"/>
</dbReference>
<feature type="compositionally biased region" description="Gly residues" evidence="7">
    <location>
        <begin position="247"/>
        <end position="267"/>
    </location>
</feature>
<dbReference type="SMART" id="SM01180">
    <property type="entry name" value="DWNN"/>
    <property type="match status" value="1"/>
</dbReference>
<keyword evidence="5" id="KW-0539">Nucleus</keyword>
<feature type="compositionally biased region" description="Basic and acidic residues" evidence="7">
    <location>
        <begin position="633"/>
        <end position="648"/>
    </location>
</feature>
<dbReference type="InterPro" id="IPR013083">
    <property type="entry name" value="Znf_RING/FYVE/PHD"/>
</dbReference>
<evidence type="ECO:0000256" key="4">
    <source>
        <dbReference type="ARBA" id="ARBA00022833"/>
    </source>
</evidence>
<evidence type="ECO:0000313" key="10">
    <source>
        <dbReference type="EMBL" id="RHY24383.1"/>
    </source>
</evidence>
<evidence type="ECO:0000256" key="5">
    <source>
        <dbReference type="ARBA" id="ARBA00023242"/>
    </source>
</evidence>
<evidence type="ECO:0000313" key="12">
    <source>
        <dbReference type="Proteomes" id="UP000265427"/>
    </source>
</evidence>
<dbReference type="PANTHER" id="PTHR15439">
    <property type="entry name" value="RETINOBLASTOMA-BINDING PROTEIN 6"/>
    <property type="match status" value="1"/>
</dbReference>
<evidence type="ECO:0000256" key="3">
    <source>
        <dbReference type="ARBA" id="ARBA00022771"/>
    </source>
</evidence>
<dbReference type="GO" id="GO:0006397">
    <property type="term" value="P:mRNA processing"/>
    <property type="evidence" value="ECO:0007669"/>
    <property type="project" value="InterPro"/>
</dbReference>
<evidence type="ECO:0000313" key="11">
    <source>
        <dbReference type="EMBL" id="RHZ15908.1"/>
    </source>
</evidence>
<dbReference type="InterPro" id="IPR033489">
    <property type="entry name" value="RBBP6"/>
</dbReference>
<dbReference type="GO" id="GO:0005634">
    <property type="term" value="C:nucleus"/>
    <property type="evidence" value="ECO:0007669"/>
    <property type="project" value="UniProtKB-SubCell"/>
</dbReference>
<dbReference type="EMBL" id="QUTF01013821">
    <property type="protein sequence ID" value="RHZ15908.1"/>
    <property type="molecule type" value="Genomic_DNA"/>
</dbReference>
<feature type="compositionally biased region" description="Low complexity" evidence="7">
    <location>
        <begin position="515"/>
        <end position="526"/>
    </location>
</feature>
<dbReference type="GO" id="GO:0006511">
    <property type="term" value="P:ubiquitin-dependent protein catabolic process"/>
    <property type="evidence" value="ECO:0007669"/>
    <property type="project" value="TreeGrafter"/>
</dbReference>
<feature type="compositionally biased region" description="Basic and acidic residues" evidence="7">
    <location>
        <begin position="787"/>
        <end position="913"/>
    </location>
</feature>